<accession>A0A2M8KW72</accession>
<evidence type="ECO:0000313" key="2">
    <source>
        <dbReference type="EMBL" id="PJE64185.1"/>
    </source>
</evidence>
<name>A0A2M8KW72_9BACT</name>
<dbReference type="EMBL" id="PFEF01000008">
    <property type="protein sequence ID" value="PJE64185.1"/>
    <property type="molecule type" value="Genomic_DNA"/>
</dbReference>
<evidence type="ECO:0000256" key="1">
    <source>
        <dbReference type="SAM" id="Phobius"/>
    </source>
</evidence>
<sequence>MERLILFFVIWAVLSGWEDNKIAFRKSALILVYIHIGILFFIPLGVIGLTAKAGGLAIILGFAVGVFIFLCIFIEMLGCLAWYYGVREDGRRGEASWRIPLLIVGGLLWIIGLPNTLFF</sequence>
<evidence type="ECO:0000313" key="3">
    <source>
        <dbReference type="Proteomes" id="UP000229098"/>
    </source>
</evidence>
<reference evidence="3" key="1">
    <citation type="submission" date="2017-09" db="EMBL/GenBank/DDBJ databases">
        <title>Depth-based differentiation of microbial function through sediment-hosted aquifers and enrichment of novel symbionts in the deep terrestrial subsurface.</title>
        <authorList>
            <person name="Probst A.J."/>
            <person name="Ladd B."/>
            <person name="Jarett J.K."/>
            <person name="Geller-Mcgrath D.E."/>
            <person name="Sieber C.M.K."/>
            <person name="Emerson J.B."/>
            <person name="Anantharaman K."/>
            <person name="Thomas B.C."/>
            <person name="Malmstrom R."/>
            <person name="Stieglmeier M."/>
            <person name="Klingl A."/>
            <person name="Woyke T."/>
            <person name="Ryan C.M."/>
            <person name="Banfield J.F."/>
        </authorList>
    </citation>
    <scope>NUCLEOTIDE SEQUENCE [LARGE SCALE GENOMIC DNA]</scope>
</reference>
<dbReference type="Proteomes" id="UP000229098">
    <property type="component" value="Unassembled WGS sequence"/>
</dbReference>
<keyword evidence="1" id="KW-0812">Transmembrane</keyword>
<proteinExistence type="predicted"/>
<comment type="caution">
    <text evidence="2">The sequence shown here is derived from an EMBL/GenBank/DDBJ whole genome shotgun (WGS) entry which is preliminary data.</text>
</comment>
<keyword evidence="1" id="KW-1133">Transmembrane helix</keyword>
<feature type="transmembrane region" description="Helical" evidence="1">
    <location>
        <begin position="28"/>
        <end position="49"/>
    </location>
</feature>
<organism evidence="2 3">
    <name type="scientific">Candidatus Ryanbacteria bacterium CG10_big_fil_rev_8_21_14_0_10_43_42</name>
    <dbReference type="NCBI Taxonomy" id="1974864"/>
    <lineage>
        <taxon>Bacteria</taxon>
        <taxon>Candidatus Ryaniibacteriota</taxon>
    </lineage>
</organism>
<keyword evidence="1" id="KW-0472">Membrane</keyword>
<protein>
    <submittedName>
        <fullName evidence="2">Uncharacterized protein</fullName>
    </submittedName>
</protein>
<gene>
    <name evidence="2" type="ORF">COU90_03745</name>
</gene>
<dbReference type="AlphaFoldDB" id="A0A2M8KW72"/>
<feature type="transmembrane region" description="Helical" evidence="1">
    <location>
        <begin position="56"/>
        <end position="85"/>
    </location>
</feature>
<feature type="transmembrane region" description="Helical" evidence="1">
    <location>
        <begin position="97"/>
        <end position="118"/>
    </location>
</feature>